<gene>
    <name evidence="2" type="primary">Dsec\GM18933</name>
    <name evidence="2" type="ORF">Dsec_GM18933</name>
</gene>
<keyword evidence="1" id="KW-1133">Transmembrane helix</keyword>
<dbReference type="Proteomes" id="UP000001292">
    <property type="component" value="Unassembled WGS sequence"/>
</dbReference>
<organism evidence="3">
    <name type="scientific">Drosophila sechellia</name>
    <name type="common">Fruit fly</name>
    <dbReference type="NCBI Taxonomy" id="7238"/>
    <lineage>
        <taxon>Eukaryota</taxon>
        <taxon>Metazoa</taxon>
        <taxon>Ecdysozoa</taxon>
        <taxon>Arthropoda</taxon>
        <taxon>Hexapoda</taxon>
        <taxon>Insecta</taxon>
        <taxon>Pterygota</taxon>
        <taxon>Neoptera</taxon>
        <taxon>Endopterygota</taxon>
        <taxon>Diptera</taxon>
        <taxon>Brachycera</taxon>
        <taxon>Muscomorpha</taxon>
        <taxon>Ephydroidea</taxon>
        <taxon>Drosophilidae</taxon>
        <taxon>Drosophila</taxon>
        <taxon>Sophophora</taxon>
    </lineage>
</organism>
<evidence type="ECO:0000313" key="2">
    <source>
        <dbReference type="EMBL" id="EDW43899.1"/>
    </source>
</evidence>
<accession>B4I9L8</accession>
<dbReference type="AlphaFoldDB" id="B4I9L8"/>
<keyword evidence="3" id="KW-1185">Reference proteome</keyword>
<evidence type="ECO:0000313" key="3">
    <source>
        <dbReference type="Proteomes" id="UP000001292"/>
    </source>
</evidence>
<sequence>MALTFTVNTYRVLIRSFLAAIVPLYSMLCMAHPNSFLLCVTVGLYFLGPLPYVVRLQYGFNVLAKDTWFAYNDQVLATADTFNTWRVLIYLNQAHSSWFC</sequence>
<keyword evidence="1" id="KW-0812">Transmembrane</keyword>
<keyword evidence="1" id="KW-0472">Membrane</keyword>
<protein>
    <submittedName>
        <fullName evidence="2">GM18933</fullName>
    </submittedName>
</protein>
<dbReference type="HOGENOM" id="CLU_2308931_0_0_1"/>
<name>B4I9L8_DROSE</name>
<evidence type="ECO:0000256" key="1">
    <source>
        <dbReference type="SAM" id="Phobius"/>
    </source>
</evidence>
<feature type="transmembrane region" description="Helical" evidence="1">
    <location>
        <begin position="34"/>
        <end position="54"/>
    </location>
</feature>
<dbReference type="EMBL" id="CH480825">
    <property type="protein sequence ID" value="EDW43899.1"/>
    <property type="molecule type" value="Genomic_DNA"/>
</dbReference>
<proteinExistence type="predicted"/>
<feature type="transmembrane region" description="Helical" evidence="1">
    <location>
        <begin position="12"/>
        <end position="28"/>
    </location>
</feature>
<reference evidence="2 3" key="1">
    <citation type="journal article" date="2007" name="Nature">
        <title>Evolution of genes and genomes on the Drosophila phylogeny.</title>
        <authorList>
            <consortium name="Drosophila 12 Genomes Consortium"/>
            <person name="Clark A.G."/>
            <person name="Eisen M.B."/>
            <person name="Smith D.R."/>
            <person name="Bergman C.M."/>
            <person name="Oliver B."/>
            <person name="Markow T.A."/>
            <person name="Kaufman T.C."/>
            <person name="Kellis M."/>
            <person name="Gelbart W."/>
            <person name="Iyer V.N."/>
            <person name="Pollard D.A."/>
            <person name="Sackton T.B."/>
            <person name="Larracuente A.M."/>
            <person name="Singh N.D."/>
            <person name="Abad J.P."/>
            <person name="Abt D.N."/>
            <person name="Adryan B."/>
            <person name="Aguade M."/>
            <person name="Akashi H."/>
            <person name="Anderson W.W."/>
            <person name="Aquadro C.F."/>
            <person name="Ardell D.H."/>
            <person name="Arguello R."/>
            <person name="Artieri C.G."/>
            <person name="Barbash D.A."/>
            <person name="Barker D."/>
            <person name="Barsanti P."/>
            <person name="Batterham P."/>
            <person name="Batzoglou S."/>
            <person name="Begun D."/>
            <person name="Bhutkar A."/>
            <person name="Blanco E."/>
            <person name="Bosak S.A."/>
            <person name="Bradley R.K."/>
            <person name="Brand A.D."/>
            <person name="Brent M.R."/>
            <person name="Brooks A.N."/>
            <person name="Brown R.H."/>
            <person name="Butlin R.K."/>
            <person name="Caggese C."/>
            <person name="Calvi B.R."/>
            <person name="Bernardo de Carvalho A."/>
            <person name="Caspi A."/>
            <person name="Castrezana S."/>
            <person name="Celniker S.E."/>
            <person name="Chang J.L."/>
            <person name="Chapple C."/>
            <person name="Chatterji S."/>
            <person name="Chinwalla A."/>
            <person name="Civetta A."/>
            <person name="Clifton S.W."/>
            <person name="Comeron J.M."/>
            <person name="Costello J.C."/>
            <person name="Coyne J.A."/>
            <person name="Daub J."/>
            <person name="David R.G."/>
            <person name="Delcher A.L."/>
            <person name="Delehaunty K."/>
            <person name="Do C.B."/>
            <person name="Ebling H."/>
            <person name="Edwards K."/>
            <person name="Eickbush T."/>
            <person name="Evans J.D."/>
            <person name="Filipski A."/>
            <person name="Findeiss S."/>
            <person name="Freyhult E."/>
            <person name="Fulton L."/>
            <person name="Fulton R."/>
            <person name="Garcia A.C."/>
            <person name="Gardiner A."/>
            <person name="Garfield D.A."/>
            <person name="Garvin B.E."/>
            <person name="Gibson G."/>
            <person name="Gilbert D."/>
            <person name="Gnerre S."/>
            <person name="Godfrey J."/>
            <person name="Good R."/>
            <person name="Gotea V."/>
            <person name="Gravely B."/>
            <person name="Greenberg A.J."/>
            <person name="Griffiths-Jones S."/>
            <person name="Gross S."/>
            <person name="Guigo R."/>
            <person name="Gustafson E.A."/>
            <person name="Haerty W."/>
            <person name="Hahn M.W."/>
            <person name="Halligan D.L."/>
            <person name="Halpern A.L."/>
            <person name="Halter G.M."/>
            <person name="Han M.V."/>
            <person name="Heger A."/>
            <person name="Hillier L."/>
            <person name="Hinrichs A.S."/>
            <person name="Holmes I."/>
            <person name="Hoskins R.A."/>
            <person name="Hubisz M.J."/>
            <person name="Hultmark D."/>
            <person name="Huntley M.A."/>
            <person name="Jaffe D.B."/>
            <person name="Jagadeeshan S."/>
            <person name="Jeck W.R."/>
            <person name="Johnson J."/>
            <person name="Jones C.D."/>
            <person name="Jordan W.C."/>
            <person name="Karpen G.H."/>
            <person name="Kataoka E."/>
            <person name="Keightley P.D."/>
            <person name="Kheradpour P."/>
            <person name="Kirkness E.F."/>
            <person name="Koerich L.B."/>
            <person name="Kristiansen K."/>
            <person name="Kudrna D."/>
            <person name="Kulathinal R.J."/>
            <person name="Kumar S."/>
            <person name="Kwok R."/>
            <person name="Lander E."/>
            <person name="Langley C.H."/>
            <person name="Lapoint R."/>
            <person name="Lazzaro B.P."/>
            <person name="Lee S.J."/>
            <person name="Levesque L."/>
            <person name="Li R."/>
            <person name="Lin C.F."/>
            <person name="Lin M.F."/>
            <person name="Lindblad-Toh K."/>
            <person name="Llopart A."/>
            <person name="Long M."/>
            <person name="Low L."/>
            <person name="Lozovsky E."/>
            <person name="Lu J."/>
            <person name="Luo M."/>
            <person name="Machado C.A."/>
            <person name="Makalowski W."/>
            <person name="Marzo M."/>
            <person name="Matsuda M."/>
            <person name="Matzkin L."/>
            <person name="McAllister B."/>
            <person name="McBride C.S."/>
            <person name="McKernan B."/>
            <person name="McKernan K."/>
            <person name="Mendez-Lago M."/>
            <person name="Minx P."/>
            <person name="Mollenhauer M.U."/>
            <person name="Montooth K."/>
            <person name="Mount S.M."/>
            <person name="Mu X."/>
            <person name="Myers E."/>
            <person name="Negre B."/>
            <person name="Newfeld S."/>
            <person name="Nielsen R."/>
            <person name="Noor M.A."/>
            <person name="O'Grady P."/>
            <person name="Pachter L."/>
            <person name="Papaceit M."/>
            <person name="Parisi M.J."/>
            <person name="Parisi M."/>
            <person name="Parts L."/>
            <person name="Pedersen J.S."/>
            <person name="Pesole G."/>
            <person name="Phillippy A.M."/>
            <person name="Ponting C.P."/>
            <person name="Pop M."/>
            <person name="Porcelli D."/>
            <person name="Powell J.R."/>
            <person name="Prohaska S."/>
            <person name="Pruitt K."/>
            <person name="Puig M."/>
            <person name="Quesneville H."/>
            <person name="Ram K.R."/>
            <person name="Rand D."/>
            <person name="Rasmussen M.D."/>
            <person name="Reed L.K."/>
            <person name="Reenan R."/>
            <person name="Reily A."/>
            <person name="Remington K.A."/>
            <person name="Rieger T.T."/>
            <person name="Ritchie M.G."/>
            <person name="Robin C."/>
            <person name="Rogers Y.H."/>
            <person name="Rohde C."/>
            <person name="Rozas J."/>
            <person name="Rubenfield M.J."/>
            <person name="Ruiz A."/>
            <person name="Russo S."/>
            <person name="Salzberg S.L."/>
            <person name="Sanchez-Gracia A."/>
            <person name="Saranga D.J."/>
            <person name="Sato H."/>
            <person name="Schaeffer S.W."/>
            <person name="Schatz M.C."/>
            <person name="Schlenke T."/>
            <person name="Schwartz R."/>
            <person name="Segarra C."/>
            <person name="Singh R.S."/>
            <person name="Sirot L."/>
            <person name="Sirota M."/>
            <person name="Sisneros N.B."/>
            <person name="Smith C.D."/>
            <person name="Smith T.F."/>
            <person name="Spieth J."/>
            <person name="Stage D.E."/>
            <person name="Stark A."/>
            <person name="Stephan W."/>
            <person name="Strausberg R.L."/>
            <person name="Strempel S."/>
            <person name="Sturgill D."/>
            <person name="Sutton G."/>
            <person name="Sutton G.G."/>
            <person name="Tao W."/>
            <person name="Teichmann S."/>
            <person name="Tobari Y.N."/>
            <person name="Tomimura Y."/>
            <person name="Tsolas J.M."/>
            <person name="Valente V.L."/>
            <person name="Venter E."/>
            <person name="Venter J.C."/>
            <person name="Vicario S."/>
            <person name="Vieira F.G."/>
            <person name="Vilella A.J."/>
            <person name="Villasante A."/>
            <person name="Walenz B."/>
            <person name="Wang J."/>
            <person name="Wasserman M."/>
            <person name="Watts T."/>
            <person name="Wilson D."/>
            <person name="Wilson R.K."/>
            <person name="Wing R.A."/>
            <person name="Wolfner M.F."/>
            <person name="Wong A."/>
            <person name="Wong G.K."/>
            <person name="Wu C.I."/>
            <person name="Wu G."/>
            <person name="Yamamoto D."/>
            <person name="Yang H.P."/>
            <person name="Yang S.P."/>
            <person name="Yorke J.A."/>
            <person name="Yoshida K."/>
            <person name="Zdobnov E."/>
            <person name="Zhang P."/>
            <person name="Zhang Y."/>
            <person name="Zimin A.V."/>
            <person name="Baldwin J."/>
            <person name="Abdouelleil A."/>
            <person name="Abdulkadir J."/>
            <person name="Abebe A."/>
            <person name="Abera B."/>
            <person name="Abreu J."/>
            <person name="Acer S.C."/>
            <person name="Aftuck L."/>
            <person name="Alexander A."/>
            <person name="An P."/>
            <person name="Anderson E."/>
            <person name="Anderson S."/>
            <person name="Arachi H."/>
            <person name="Azer M."/>
            <person name="Bachantsang P."/>
            <person name="Barry A."/>
            <person name="Bayul T."/>
            <person name="Berlin A."/>
            <person name="Bessette D."/>
            <person name="Bloom T."/>
            <person name="Blye J."/>
            <person name="Boguslavskiy L."/>
            <person name="Bonnet C."/>
            <person name="Boukhgalter B."/>
            <person name="Bourzgui I."/>
            <person name="Brown A."/>
            <person name="Cahill P."/>
            <person name="Channer S."/>
            <person name="Cheshatsang Y."/>
            <person name="Chuda L."/>
            <person name="Citroen M."/>
            <person name="Collymore A."/>
            <person name="Cooke P."/>
            <person name="Costello M."/>
            <person name="D'Aco K."/>
            <person name="Daza R."/>
            <person name="De Haan G."/>
            <person name="DeGray S."/>
            <person name="DeMaso C."/>
            <person name="Dhargay N."/>
            <person name="Dooley K."/>
            <person name="Dooley E."/>
            <person name="Doricent M."/>
            <person name="Dorje P."/>
            <person name="Dorjee K."/>
            <person name="Dupes A."/>
            <person name="Elong R."/>
            <person name="Falk J."/>
            <person name="Farina A."/>
            <person name="Faro S."/>
            <person name="Ferguson D."/>
            <person name="Fisher S."/>
            <person name="Foley C.D."/>
            <person name="Franke A."/>
            <person name="Friedrich D."/>
            <person name="Gadbois L."/>
            <person name="Gearin G."/>
            <person name="Gearin C.R."/>
            <person name="Giannoukos G."/>
            <person name="Goode T."/>
            <person name="Graham J."/>
            <person name="Grandbois E."/>
            <person name="Grewal S."/>
            <person name="Gyaltsen K."/>
            <person name="Hafez N."/>
            <person name="Hagos B."/>
            <person name="Hall J."/>
            <person name="Henson C."/>
            <person name="Hollinger A."/>
            <person name="Honan T."/>
            <person name="Huard M.D."/>
            <person name="Hughes L."/>
            <person name="Hurhula B."/>
            <person name="Husby M.E."/>
            <person name="Kamat A."/>
            <person name="Kanga B."/>
            <person name="Kashin S."/>
            <person name="Khazanovich D."/>
            <person name="Kisner P."/>
            <person name="Lance K."/>
            <person name="Lara M."/>
            <person name="Lee W."/>
            <person name="Lennon N."/>
            <person name="Letendre F."/>
            <person name="LeVine R."/>
            <person name="Lipovsky A."/>
            <person name="Liu X."/>
            <person name="Liu J."/>
            <person name="Liu S."/>
            <person name="Lokyitsang T."/>
            <person name="Lokyitsang Y."/>
            <person name="Lubonja R."/>
            <person name="Lui A."/>
            <person name="MacDonald P."/>
            <person name="Magnisalis V."/>
            <person name="Maru K."/>
            <person name="Matthews C."/>
            <person name="McCusker W."/>
            <person name="McDonough S."/>
            <person name="Mehta T."/>
            <person name="Meldrim J."/>
            <person name="Meneus L."/>
            <person name="Mihai O."/>
            <person name="Mihalev A."/>
            <person name="Mihova T."/>
            <person name="Mittelman R."/>
            <person name="Mlenga V."/>
            <person name="Montmayeur A."/>
            <person name="Mulrain L."/>
            <person name="Navidi A."/>
            <person name="Naylor J."/>
            <person name="Negash T."/>
            <person name="Nguyen T."/>
            <person name="Nguyen N."/>
            <person name="Nicol R."/>
            <person name="Norbu C."/>
            <person name="Norbu N."/>
            <person name="Novod N."/>
            <person name="O'Neill B."/>
            <person name="Osman S."/>
            <person name="Markiewicz E."/>
            <person name="Oyono O.L."/>
            <person name="Patti C."/>
            <person name="Phunkhang P."/>
            <person name="Pierre F."/>
            <person name="Priest M."/>
            <person name="Raghuraman S."/>
            <person name="Rege F."/>
            <person name="Reyes R."/>
            <person name="Rise C."/>
            <person name="Rogov P."/>
            <person name="Ross K."/>
            <person name="Ryan E."/>
            <person name="Settipalli S."/>
            <person name="Shea T."/>
            <person name="Sherpa N."/>
            <person name="Shi L."/>
            <person name="Shih D."/>
            <person name="Sparrow T."/>
            <person name="Spaulding J."/>
            <person name="Stalker J."/>
            <person name="Stange-Thomann N."/>
            <person name="Stavropoulos S."/>
            <person name="Stone C."/>
            <person name="Strader C."/>
            <person name="Tesfaye S."/>
            <person name="Thomson T."/>
            <person name="Thoulutsang Y."/>
            <person name="Thoulutsang D."/>
            <person name="Topham K."/>
            <person name="Topping I."/>
            <person name="Tsamla T."/>
            <person name="Vassiliev H."/>
            <person name="Vo A."/>
            <person name="Wangchuk T."/>
            <person name="Wangdi T."/>
            <person name="Weiand M."/>
            <person name="Wilkinson J."/>
            <person name="Wilson A."/>
            <person name="Yadav S."/>
            <person name="Young G."/>
            <person name="Yu Q."/>
            <person name="Zembek L."/>
            <person name="Zhong D."/>
            <person name="Zimmer A."/>
            <person name="Zwirko Z."/>
            <person name="Jaffe D.B."/>
            <person name="Alvarez P."/>
            <person name="Brockman W."/>
            <person name="Butler J."/>
            <person name="Chin C."/>
            <person name="Gnerre S."/>
            <person name="Grabherr M."/>
            <person name="Kleber M."/>
            <person name="Mauceli E."/>
            <person name="MacCallum I."/>
        </authorList>
    </citation>
    <scope>NUCLEOTIDE SEQUENCE [LARGE SCALE GENOMIC DNA]</scope>
    <source>
        <strain evidence="3">Rob3c / Tucson 14021-0248.25</strain>
    </source>
</reference>